<name>A0A540WRC1_9BACT</name>
<proteinExistence type="predicted"/>
<sequence>MSSNEVEPGASLTLSAVAHDNNPGDTLTYTWSAPGGTFSPPSAASTTWTAPATEGVQRIQLEVRDSKNATATVTVDLTVRNVGPTGRAAVTVRLNTWPEVSAMMGAPSVLAVGRPTQLAASASDPDGDTLYFYWTSTCEGTFDFVNAPTPTFTLSAAPVEGRCGFSVFASDLSGGIHDGTLTLQVGPGPQVDIQRVPVVDGVSQSFQRAGLGQLVTFELTAHDPEGTALSVSWVASQGTLVATRGSGGSASADWTAPACFDAPAEVTAIITDASGAATEVTFTVRPGSNTPPCDETTVLGHSSTFYFQEDGSTVTRPTDLSTNFIVAWVPTAEGTYTSHYGLGLRDGTFVIQGVENTPYLLQIGTAYYWTHSRTPDFSQALAGRADLEPEPEGTRFNLNLSGLNPWASGDELQISTFGAGLTYLSLRDCASPALGPVVGSTVLSGGTGYNTSLEYCGNRVGRIDLERGDTVHVGQLVSRAPVAGGLNVLREVRRGFEVSSGSPGGVVSGGGAVSLTGMLLPQATSSRTVRINASEFEALALAAHPRVTLRNTQDLTVGALPGFMRFGSYASWFDLAFGTNLVPGQPLVTQELEFADPFPASWTRFAANIAAGSMTYSVPREGGGNTVPASVRFTVYTHAPFQEGEPLRLSPTVGPPRDLRINGLAATEDGLQGVGETPLVTWSAPVLGTPTSYTVRLYGLYATSTNQTGRIQRAFFRTTETQLRLPPELLYPGGHYFLQVTSDVRTGGAVSSPRFDAPWSATAPAFTGRFQR</sequence>
<dbReference type="Gene3D" id="2.60.40.10">
    <property type="entry name" value="Immunoglobulins"/>
    <property type="match status" value="2"/>
</dbReference>
<dbReference type="SUPFAM" id="SSF49299">
    <property type="entry name" value="PKD domain"/>
    <property type="match status" value="1"/>
</dbReference>
<dbReference type="InterPro" id="IPR013783">
    <property type="entry name" value="Ig-like_fold"/>
</dbReference>
<gene>
    <name evidence="1" type="ORF">FJV41_33610</name>
</gene>
<accession>A0A540WRC1</accession>
<keyword evidence="2" id="KW-1185">Reference proteome</keyword>
<evidence type="ECO:0000313" key="1">
    <source>
        <dbReference type="EMBL" id="TQF11572.1"/>
    </source>
</evidence>
<evidence type="ECO:0000313" key="2">
    <source>
        <dbReference type="Proteomes" id="UP000315369"/>
    </source>
</evidence>
<dbReference type="EMBL" id="VIFM01000181">
    <property type="protein sequence ID" value="TQF11572.1"/>
    <property type="molecule type" value="Genomic_DNA"/>
</dbReference>
<reference evidence="1 2" key="1">
    <citation type="submission" date="2019-06" db="EMBL/GenBank/DDBJ databases">
        <authorList>
            <person name="Livingstone P."/>
            <person name="Whitworth D."/>
        </authorList>
    </citation>
    <scope>NUCLEOTIDE SEQUENCE [LARGE SCALE GENOMIC DNA]</scope>
    <source>
        <strain evidence="1 2">AM401</strain>
    </source>
</reference>
<dbReference type="InterPro" id="IPR035986">
    <property type="entry name" value="PKD_dom_sf"/>
</dbReference>
<protein>
    <submittedName>
        <fullName evidence="1">Uncharacterized protein</fullName>
    </submittedName>
</protein>
<dbReference type="AlphaFoldDB" id="A0A540WRC1"/>
<dbReference type="Pfam" id="PF22352">
    <property type="entry name" value="K319L-like_PKD"/>
    <property type="match status" value="1"/>
</dbReference>
<organism evidence="1 2">
    <name type="scientific">Myxococcus llanfairpwllgwyngyllgogerychwyrndrobwllllantysiliogogogochensis</name>
    <dbReference type="NCBI Taxonomy" id="2590453"/>
    <lineage>
        <taxon>Bacteria</taxon>
        <taxon>Pseudomonadati</taxon>
        <taxon>Myxococcota</taxon>
        <taxon>Myxococcia</taxon>
        <taxon>Myxococcales</taxon>
        <taxon>Cystobacterineae</taxon>
        <taxon>Myxococcaceae</taxon>
        <taxon>Myxococcus</taxon>
    </lineage>
</organism>
<dbReference type="Proteomes" id="UP000315369">
    <property type="component" value="Unassembled WGS sequence"/>
</dbReference>
<comment type="caution">
    <text evidence="1">The sequence shown here is derived from an EMBL/GenBank/DDBJ whole genome shotgun (WGS) entry which is preliminary data.</text>
</comment>